<dbReference type="EMBL" id="LZYO01000020">
    <property type="protein sequence ID" value="ODH44288.1"/>
    <property type="molecule type" value="Genomic_DNA"/>
</dbReference>
<gene>
    <name evidence="2" type="ORF">ACO22_00908</name>
</gene>
<dbReference type="VEuPathDB" id="FungiDB:PADG_08333"/>
<accession>A0A1D2JN11</accession>
<comment type="caution">
    <text evidence="2">The sequence shown here is derived from an EMBL/GenBank/DDBJ whole genome shotgun (WGS) entry which is preliminary data.</text>
</comment>
<sequence>MAAIFNILSHCHVQNPILESFRQENERVEVMGTSPSGETEDAFVSQAGDINPANKAATSGSSMNHRARYCFKIRLLPKFQSYLAKRIGRGSKREMGNQLHMSTAEPPPAVKFKTMSHKVKNLMGFTTLKTAIVAIESARPGNTLATDEMPEEYSHFRQDLPMEGYEDFEAQNPTTDIILNDTVIHPLRINPVTSEEELKELDVTDEYSNISGIDEPLEPSESPPMYTMSTVITVDKDEERGSSRGSTIYSQKKADDRSSTTSVSISSLSLFTPLGPSVARRGLGLSLDVERLVPRSPYRMGRERRYGWIEGQPFHV</sequence>
<name>A0A1D2JN11_PARBR</name>
<dbReference type="VEuPathDB" id="FungiDB:PABG_07591"/>
<organism evidence="2 3">
    <name type="scientific">Paracoccidioides brasiliensis</name>
    <dbReference type="NCBI Taxonomy" id="121759"/>
    <lineage>
        <taxon>Eukaryota</taxon>
        <taxon>Fungi</taxon>
        <taxon>Dikarya</taxon>
        <taxon>Ascomycota</taxon>
        <taxon>Pezizomycotina</taxon>
        <taxon>Eurotiomycetes</taxon>
        <taxon>Eurotiomycetidae</taxon>
        <taxon>Onygenales</taxon>
        <taxon>Ajellomycetaceae</taxon>
        <taxon>Paracoccidioides</taxon>
    </lineage>
</organism>
<proteinExistence type="predicted"/>
<dbReference type="AlphaFoldDB" id="A0A1D2JN11"/>
<evidence type="ECO:0000256" key="1">
    <source>
        <dbReference type="SAM" id="MobiDB-lite"/>
    </source>
</evidence>
<evidence type="ECO:0000313" key="2">
    <source>
        <dbReference type="EMBL" id="ODH44288.1"/>
    </source>
</evidence>
<feature type="region of interest" description="Disordered" evidence="1">
    <location>
        <begin position="203"/>
        <end position="259"/>
    </location>
</feature>
<evidence type="ECO:0000313" key="3">
    <source>
        <dbReference type="Proteomes" id="UP000242814"/>
    </source>
</evidence>
<dbReference type="Proteomes" id="UP000242814">
    <property type="component" value="Unassembled WGS sequence"/>
</dbReference>
<reference evidence="2 3" key="1">
    <citation type="submission" date="2016-06" db="EMBL/GenBank/DDBJ databases">
        <authorList>
            <person name="Kjaerup R.B."/>
            <person name="Dalgaard T.S."/>
            <person name="Juul-Madsen H.R."/>
        </authorList>
    </citation>
    <scope>NUCLEOTIDE SEQUENCE [LARGE SCALE GENOMIC DNA]</scope>
    <source>
        <strain evidence="2 3">Pb300</strain>
    </source>
</reference>
<protein>
    <submittedName>
        <fullName evidence="2">Uncharacterized protein</fullName>
    </submittedName>
</protein>